<comment type="caution">
    <text evidence="4">The sequence shown here is derived from an EMBL/GenBank/DDBJ whole genome shotgun (WGS) entry which is preliminary data.</text>
</comment>
<dbReference type="Pfam" id="PF13145">
    <property type="entry name" value="Rotamase_2"/>
    <property type="match status" value="1"/>
</dbReference>
<dbReference type="InterPro" id="IPR027304">
    <property type="entry name" value="Trigger_fact/SurA_dom_sf"/>
</dbReference>
<organism evidence="4 5">
    <name type="scientific">Candidatus Marinarcus aquaticus</name>
    <dbReference type="NCBI Taxonomy" id="2044504"/>
    <lineage>
        <taxon>Bacteria</taxon>
        <taxon>Pseudomonadati</taxon>
        <taxon>Campylobacterota</taxon>
        <taxon>Epsilonproteobacteria</taxon>
        <taxon>Campylobacterales</taxon>
        <taxon>Arcobacteraceae</taxon>
        <taxon>Candidatus Marinarcus</taxon>
    </lineage>
</organism>
<name>A0A4Q0XSA6_9BACT</name>
<accession>A0A4Q0XSA6</accession>
<dbReference type="RefSeq" id="WP_128996158.1">
    <property type="nucleotide sequence ID" value="NZ_PDKN01000004.1"/>
</dbReference>
<gene>
    <name evidence="4" type="ORF">CRV04_07175</name>
</gene>
<keyword evidence="1" id="KW-0697">Rotamase</keyword>
<evidence type="ECO:0000313" key="4">
    <source>
        <dbReference type="EMBL" id="RXJ57586.1"/>
    </source>
</evidence>
<keyword evidence="5" id="KW-1185">Reference proteome</keyword>
<dbReference type="PANTHER" id="PTHR47245:SF2">
    <property type="entry name" value="PEPTIDYL-PROLYL CIS-TRANS ISOMERASE HP_0175-RELATED"/>
    <property type="match status" value="1"/>
</dbReference>
<dbReference type="PANTHER" id="PTHR47245">
    <property type="entry name" value="PEPTIDYLPROLYL ISOMERASE"/>
    <property type="match status" value="1"/>
</dbReference>
<evidence type="ECO:0000256" key="1">
    <source>
        <dbReference type="PROSITE-ProRule" id="PRU00278"/>
    </source>
</evidence>
<protein>
    <submittedName>
        <fullName evidence="4">Peptidylprolyl isomerase</fullName>
    </submittedName>
</protein>
<feature type="signal peptide" evidence="2">
    <location>
        <begin position="1"/>
        <end position="30"/>
    </location>
</feature>
<dbReference type="InterPro" id="IPR050245">
    <property type="entry name" value="PrsA_foldase"/>
</dbReference>
<dbReference type="OrthoDB" id="14196at2"/>
<keyword evidence="2" id="KW-0732">Signal</keyword>
<dbReference type="InterPro" id="IPR046357">
    <property type="entry name" value="PPIase_dom_sf"/>
</dbReference>
<dbReference type="EMBL" id="PDKN01000004">
    <property type="protein sequence ID" value="RXJ57586.1"/>
    <property type="molecule type" value="Genomic_DNA"/>
</dbReference>
<dbReference type="PROSITE" id="PS50198">
    <property type="entry name" value="PPIC_PPIASE_2"/>
    <property type="match status" value="1"/>
</dbReference>
<dbReference type="SUPFAM" id="SSF54534">
    <property type="entry name" value="FKBP-like"/>
    <property type="match status" value="1"/>
</dbReference>
<feature type="domain" description="PpiC" evidence="3">
    <location>
        <begin position="139"/>
        <end position="233"/>
    </location>
</feature>
<dbReference type="Proteomes" id="UP000290657">
    <property type="component" value="Unassembled WGS sequence"/>
</dbReference>
<reference evidence="4 5" key="1">
    <citation type="submission" date="2017-10" db="EMBL/GenBank/DDBJ databases">
        <title>Genomics of the genus Arcobacter.</title>
        <authorList>
            <person name="Perez-Cataluna A."/>
            <person name="Figueras M.J."/>
        </authorList>
    </citation>
    <scope>NUCLEOTIDE SEQUENCE [LARGE SCALE GENOMIC DNA]</scope>
    <source>
        <strain evidence="4 5">CECT 8987</strain>
    </source>
</reference>
<sequence>MQTNNRVFNGKRLVLSLVTTLALTTTSLLAKDVYATVDGENITKDDISVVLRNPKIDFDTLPEKTQETVINQLVEKKLLTKKALSSGIEKEATFKEALEKIKKDLALEIWMQEEFKKVSVSDKEIKEYYTKNEEKFKTDEKLKARHILLKDEAAAKSVIKELNGAKDKLAKFTELAKSKSTGPTGKNGGSLGEFSAKQMVPEFSKAASALKKGAYTKSPVKTQFGYHVIYLEDKTPAQKLSFDDVKVKIKQALIQEKFRNNIKDVVSELRKKANISIK</sequence>
<dbReference type="GO" id="GO:0003755">
    <property type="term" value="F:peptidyl-prolyl cis-trans isomerase activity"/>
    <property type="evidence" value="ECO:0007669"/>
    <property type="project" value="UniProtKB-KW"/>
</dbReference>
<dbReference type="AlphaFoldDB" id="A0A4Q0XSA6"/>
<evidence type="ECO:0000256" key="2">
    <source>
        <dbReference type="SAM" id="SignalP"/>
    </source>
</evidence>
<dbReference type="Gene3D" id="3.10.50.40">
    <property type="match status" value="1"/>
</dbReference>
<evidence type="ECO:0000259" key="3">
    <source>
        <dbReference type="PROSITE" id="PS50198"/>
    </source>
</evidence>
<feature type="chain" id="PRO_5020330047" evidence="2">
    <location>
        <begin position="31"/>
        <end position="278"/>
    </location>
</feature>
<dbReference type="SUPFAM" id="SSF109998">
    <property type="entry name" value="Triger factor/SurA peptide-binding domain-like"/>
    <property type="match status" value="1"/>
</dbReference>
<evidence type="ECO:0000313" key="5">
    <source>
        <dbReference type="Proteomes" id="UP000290657"/>
    </source>
</evidence>
<proteinExistence type="predicted"/>
<dbReference type="InterPro" id="IPR000297">
    <property type="entry name" value="PPIase_PpiC"/>
</dbReference>
<dbReference type="Gene3D" id="1.10.8.1040">
    <property type="match status" value="1"/>
</dbReference>
<keyword evidence="1 4" id="KW-0413">Isomerase</keyword>